<accession>A0A2M9ZF54</accession>
<sequence>MKYLVTGADGFVGTYLTRELLENPDREILGLGVRPSDKQLAFPYKFCDLRDFDSLSATLGSFSPDIVFHLAGQAFVPRAIENPQETLIINVGGTLNLLEYFRLSGKPVLIVYISSSEVYGNLKSENLPVSENHPVGPVNPYATSKVAAEEYCLQYARSSKNIRALIARPFNHIGVGQNPNFVVPNFCRQVLESISKKSGSKPAEIQVGDLTPTRDFLHVKDVVRAYILLSEFGKSGEIYNISSGKETPISQILQWIIEAAKTEVLAKQDPERMRPMEMIRSLGDNSKLKALGWEPKVSVKDAVIEIFENIQKSESIPK</sequence>
<dbReference type="Gene3D" id="3.90.25.10">
    <property type="entry name" value="UDP-galactose 4-epimerase, domain 1"/>
    <property type="match status" value="1"/>
</dbReference>
<dbReference type="InterPro" id="IPR036291">
    <property type="entry name" value="NAD(P)-bd_dom_sf"/>
</dbReference>
<feature type="domain" description="NAD(P)-binding" evidence="1">
    <location>
        <begin position="4"/>
        <end position="303"/>
    </location>
</feature>
<dbReference type="AlphaFoldDB" id="A0A2M9ZF54"/>
<gene>
    <name evidence="2" type="ORF">CH371_03000</name>
</gene>
<reference evidence="2 3" key="1">
    <citation type="submission" date="2017-07" db="EMBL/GenBank/DDBJ databases">
        <title>Leptospira spp. isolated from tropical soils.</title>
        <authorList>
            <person name="Thibeaux R."/>
            <person name="Iraola G."/>
            <person name="Ferres I."/>
            <person name="Bierque E."/>
            <person name="Girault D."/>
            <person name="Soupe-Gilbert M.-E."/>
            <person name="Picardeau M."/>
            <person name="Goarant C."/>
        </authorList>
    </citation>
    <scope>NUCLEOTIDE SEQUENCE [LARGE SCALE GENOMIC DNA]</scope>
    <source>
        <strain evidence="2 3">FH2-C-A2</strain>
    </source>
</reference>
<organism evidence="2 3">
    <name type="scientific">Leptospira wolffii</name>
    <dbReference type="NCBI Taxonomy" id="409998"/>
    <lineage>
        <taxon>Bacteria</taxon>
        <taxon>Pseudomonadati</taxon>
        <taxon>Spirochaetota</taxon>
        <taxon>Spirochaetia</taxon>
        <taxon>Leptospirales</taxon>
        <taxon>Leptospiraceae</taxon>
        <taxon>Leptospira</taxon>
    </lineage>
</organism>
<dbReference type="Proteomes" id="UP000231912">
    <property type="component" value="Unassembled WGS sequence"/>
</dbReference>
<dbReference type="PANTHER" id="PTHR43000">
    <property type="entry name" value="DTDP-D-GLUCOSE 4,6-DEHYDRATASE-RELATED"/>
    <property type="match status" value="1"/>
</dbReference>
<evidence type="ECO:0000313" key="3">
    <source>
        <dbReference type="Proteomes" id="UP000231912"/>
    </source>
</evidence>
<proteinExistence type="predicted"/>
<evidence type="ECO:0000313" key="2">
    <source>
        <dbReference type="EMBL" id="PJZ67058.1"/>
    </source>
</evidence>
<dbReference type="EMBL" id="NPDT01000001">
    <property type="protein sequence ID" value="PJZ67058.1"/>
    <property type="molecule type" value="Genomic_DNA"/>
</dbReference>
<name>A0A2M9ZF54_9LEPT</name>
<evidence type="ECO:0000259" key="1">
    <source>
        <dbReference type="Pfam" id="PF16363"/>
    </source>
</evidence>
<comment type="caution">
    <text evidence="2">The sequence shown here is derived from an EMBL/GenBank/DDBJ whole genome shotgun (WGS) entry which is preliminary data.</text>
</comment>
<dbReference type="SUPFAM" id="SSF51735">
    <property type="entry name" value="NAD(P)-binding Rossmann-fold domains"/>
    <property type="match status" value="1"/>
</dbReference>
<dbReference type="InterPro" id="IPR016040">
    <property type="entry name" value="NAD(P)-bd_dom"/>
</dbReference>
<dbReference type="RefSeq" id="WP_100757613.1">
    <property type="nucleotide sequence ID" value="NZ_NPDT01000001.1"/>
</dbReference>
<dbReference type="Pfam" id="PF16363">
    <property type="entry name" value="GDP_Man_Dehyd"/>
    <property type="match status" value="1"/>
</dbReference>
<protein>
    <submittedName>
        <fullName evidence="2">dTDP-glucose 4,6-dehydratase</fullName>
    </submittedName>
</protein>
<dbReference type="Gene3D" id="3.40.50.720">
    <property type="entry name" value="NAD(P)-binding Rossmann-like Domain"/>
    <property type="match status" value="1"/>
</dbReference>